<accession>A0A9E7BZH8</accession>
<dbReference type="EMBL" id="CP087164">
    <property type="protein sequence ID" value="UGS34452.1"/>
    <property type="molecule type" value="Genomic_DNA"/>
</dbReference>
<dbReference type="KEGG" id="sbae:DSM104329_00830"/>
<gene>
    <name evidence="2" type="ORF">DSM104329_00830</name>
</gene>
<feature type="compositionally biased region" description="Basic and acidic residues" evidence="1">
    <location>
        <begin position="50"/>
        <end position="65"/>
    </location>
</feature>
<dbReference type="InterPro" id="IPR037205">
    <property type="entry name" value="ChaB_sf"/>
</dbReference>
<dbReference type="RefSeq" id="WP_259314125.1">
    <property type="nucleotide sequence ID" value="NZ_CP087164.1"/>
</dbReference>
<sequence>MPARKEDVPSTLERSPAKVRRTYEETLDSAHEQYDSEERAHRTAWAAVKHVAEKKGDHWEPKDEYGPSDEQAARGGASARRGGGETHGGVNAGKTKQELYEDAKDAGIEGRSKMDKDELVDALERFSRRETARARR</sequence>
<feature type="region of interest" description="Disordered" evidence="1">
    <location>
        <begin position="1"/>
        <end position="97"/>
    </location>
</feature>
<evidence type="ECO:0000256" key="1">
    <source>
        <dbReference type="SAM" id="MobiDB-lite"/>
    </source>
</evidence>
<dbReference type="InterPro" id="IPR009317">
    <property type="entry name" value="ChaB"/>
</dbReference>
<reference evidence="2" key="1">
    <citation type="journal article" date="2022" name="Int. J. Syst. Evol. Microbiol.">
        <title>Pseudomonas aegrilactucae sp. nov. and Pseudomonas morbosilactucae sp. nov., pathogens causing bacterial rot of lettuce in Japan.</title>
        <authorList>
            <person name="Sawada H."/>
            <person name="Fujikawa T."/>
            <person name="Satou M."/>
        </authorList>
    </citation>
    <scope>NUCLEOTIDE SEQUENCE</scope>
    <source>
        <strain evidence="2">0166_1</strain>
    </source>
</reference>
<dbReference type="Pfam" id="PF06150">
    <property type="entry name" value="ChaB"/>
    <property type="match status" value="1"/>
</dbReference>
<organism evidence="2 3">
    <name type="scientific">Capillimicrobium parvum</name>
    <dbReference type="NCBI Taxonomy" id="2884022"/>
    <lineage>
        <taxon>Bacteria</taxon>
        <taxon>Bacillati</taxon>
        <taxon>Actinomycetota</taxon>
        <taxon>Thermoleophilia</taxon>
        <taxon>Solirubrobacterales</taxon>
        <taxon>Capillimicrobiaceae</taxon>
        <taxon>Capillimicrobium</taxon>
    </lineage>
</organism>
<dbReference type="SUPFAM" id="SSF140376">
    <property type="entry name" value="ChaB-like"/>
    <property type="match status" value="1"/>
</dbReference>
<feature type="compositionally biased region" description="Basic and acidic residues" evidence="1">
    <location>
        <begin position="21"/>
        <end position="41"/>
    </location>
</feature>
<dbReference type="Proteomes" id="UP001162834">
    <property type="component" value="Chromosome"/>
</dbReference>
<name>A0A9E7BZH8_9ACTN</name>
<evidence type="ECO:0000313" key="3">
    <source>
        <dbReference type="Proteomes" id="UP001162834"/>
    </source>
</evidence>
<keyword evidence="3" id="KW-1185">Reference proteome</keyword>
<evidence type="ECO:0008006" key="4">
    <source>
        <dbReference type="Google" id="ProtNLM"/>
    </source>
</evidence>
<proteinExistence type="predicted"/>
<dbReference type="AlphaFoldDB" id="A0A9E7BZH8"/>
<dbReference type="Gene3D" id="1.10.1740.70">
    <property type="entry name" value="ChaB"/>
    <property type="match status" value="1"/>
</dbReference>
<protein>
    <recommendedName>
        <fullName evidence="4">Cation transport regulator ChaB</fullName>
    </recommendedName>
</protein>
<evidence type="ECO:0000313" key="2">
    <source>
        <dbReference type="EMBL" id="UGS34452.1"/>
    </source>
</evidence>